<dbReference type="EMBL" id="WUBI01000001">
    <property type="protein sequence ID" value="MWV42825.1"/>
    <property type="molecule type" value="Genomic_DNA"/>
</dbReference>
<reference evidence="3 4" key="1">
    <citation type="submission" date="2019-12" db="EMBL/GenBank/DDBJ databases">
        <title>Paenibacillus sp. nov., an endophytic bacterium isolated from the stem of Dendrobium.</title>
        <authorList>
            <person name="Zhao R."/>
        </authorList>
    </citation>
    <scope>NUCLEOTIDE SEQUENCE [LARGE SCALE GENOMIC DNA]</scope>
    <source>
        <strain evidence="3 4">HJL G12</strain>
    </source>
</reference>
<name>A0A7X3IHW3_9BACL</name>
<dbReference type="Gene3D" id="3.30.457.10">
    <property type="entry name" value="Copper amine oxidase-like, N-terminal domain"/>
    <property type="match status" value="1"/>
</dbReference>
<dbReference type="PANTHER" id="PTHR45982">
    <property type="entry name" value="REGULATOR OF CHROMOSOME CONDENSATION"/>
    <property type="match status" value="1"/>
</dbReference>
<gene>
    <name evidence="3" type="ORF">GRF59_04220</name>
</gene>
<dbReference type="SUPFAM" id="SSF55383">
    <property type="entry name" value="Copper amine oxidase, domain N"/>
    <property type="match status" value="1"/>
</dbReference>
<evidence type="ECO:0000259" key="2">
    <source>
        <dbReference type="Pfam" id="PF07833"/>
    </source>
</evidence>
<dbReference type="RefSeq" id="WP_160496395.1">
    <property type="nucleotide sequence ID" value="NZ_WUBI01000001.1"/>
</dbReference>
<organism evidence="3 4">
    <name type="scientific">Paenibacillus dendrobii</name>
    <dbReference type="NCBI Taxonomy" id="2691084"/>
    <lineage>
        <taxon>Bacteria</taxon>
        <taxon>Bacillati</taxon>
        <taxon>Bacillota</taxon>
        <taxon>Bacilli</taxon>
        <taxon>Bacillales</taxon>
        <taxon>Paenibacillaceae</taxon>
        <taxon>Paenibacillus</taxon>
    </lineage>
</organism>
<dbReference type="InterPro" id="IPR012854">
    <property type="entry name" value="Cu_amine_oxidase-like_N"/>
</dbReference>
<comment type="caution">
    <text evidence="3">The sequence shown here is derived from an EMBL/GenBank/DDBJ whole genome shotgun (WGS) entry which is preliminary data.</text>
</comment>
<dbReference type="InterPro" id="IPR051553">
    <property type="entry name" value="Ran_GTPase-activating"/>
</dbReference>
<dbReference type="InterPro" id="IPR009091">
    <property type="entry name" value="RCC1/BLIP-II"/>
</dbReference>
<keyword evidence="1" id="KW-0732">Signal</keyword>
<dbReference type="AlphaFoldDB" id="A0A7X3IHW3"/>
<protein>
    <submittedName>
        <fullName evidence="3">Copper amine oxidase</fullName>
    </submittedName>
</protein>
<feature type="signal peptide" evidence="1">
    <location>
        <begin position="1"/>
        <end position="20"/>
    </location>
</feature>
<evidence type="ECO:0000313" key="3">
    <source>
        <dbReference type="EMBL" id="MWV42825.1"/>
    </source>
</evidence>
<proteinExistence type="predicted"/>
<evidence type="ECO:0000256" key="1">
    <source>
        <dbReference type="SAM" id="SignalP"/>
    </source>
</evidence>
<keyword evidence="4" id="KW-1185">Reference proteome</keyword>
<dbReference type="Pfam" id="PF07833">
    <property type="entry name" value="Cu_amine_oxidN1"/>
    <property type="match status" value="1"/>
</dbReference>
<dbReference type="InterPro" id="IPR036582">
    <property type="entry name" value="Mao_N_sf"/>
</dbReference>
<dbReference type="SUPFAM" id="SSF50985">
    <property type="entry name" value="RCC1/BLIP-II"/>
    <property type="match status" value="1"/>
</dbReference>
<sequence>MRKSAIALSFIVGISLAVHARVAFADTSSSSDIATYHADSLIKKDGSYWVWGWQRPVPTQISEVSDVADSWGNGYFQKKDQSVWLWQSAYPTPTVKILPVQGLSHIVDVYENGRTLAWDTEGKVYTSVKTNDGWDRTHFEQVEGIDHVAEIKGTYEYNDKKGNLRFIFLKQDGTVWYANETLQSFAPVPSLEHVTQIEDNIALKEDGTVWTWPEKYSETEEFPSAVTATPIKSLSNIKSIKHDHYSSLAIDNQQRLWFWGATITGVSDFTTLNEHQDPILLKGVNNVQDASIVERSLVVLTSDHRVYMTSIGQVDMPSDISFSLVASDVASIQNGPRHIIMQKTDGSLWGWGINKNAELGNGSYEFMVREPVPVQKPISIFLNGENVGLTSGVITKNNQNFVPLRSVFEKLGAEITFDEKNKVATVTRKGKDQPSLTIRVNVKTGDTTLDNVPVKLENKPFNLNGTVYLPLRFISEKLGATVEWIAADERIAITMK</sequence>
<dbReference type="Proteomes" id="UP000460318">
    <property type="component" value="Unassembled WGS sequence"/>
</dbReference>
<dbReference type="PANTHER" id="PTHR45982:SF1">
    <property type="entry name" value="REGULATOR OF CHROMOSOME CONDENSATION"/>
    <property type="match status" value="1"/>
</dbReference>
<feature type="chain" id="PRO_5038777450" evidence="1">
    <location>
        <begin position="21"/>
        <end position="496"/>
    </location>
</feature>
<dbReference type="Gene3D" id="2.130.10.30">
    <property type="entry name" value="Regulator of chromosome condensation 1/beta-lactamase-inhibitor protein II"/>
    <property type="match status" value="1"/>
</dbReference>
<evidence type="ECO:0000313" key="4">
    <source>
        <dbReference type="Proteomes" id="UP000460318"/>
    </source>
</evidence>
<accession>A0A7X3IHW3</accession>
<feature type="domain" description="Copper amine oxidase-like N-terminal" evidence="2">
    <location>
        <begin position="382"/>
        <end position="492"/>
    </location>
</feature>